<comment type="caution">
    <text evidence="1">The sequence shown here is derived from an EMBL/GenBank/DDBJ whole genome shotgun (WGS) entry which is preliminary data.</text>
</comment>
<proteinExistence type="predicted"/>
<evidence type="ECO:0000313" key="1">
    <source>
        <dbReference type="EMBL" id="EJU20533.1"/>
    </source>
</evidence>
<keyword evidence="2" id="KW-1185">Reference proteome</keyword>
<dbReference type="Proteomes" id="UP000005244">
    <property type="component" value="Unassembled WGS sequence"/>
</dbReference>
<dbReference type="RefSeq" id="WP_009531555.1">
    <property type="nucleotide sequence ID" value="NZ_ALNK01000034.1"/>
</dbReference>
<name>J6HCL3_9FIRM</name>
<protein>
    <submittedName>
        <fullName evidence="1">SipW-cognate class signal peptide</fullName>
    </submittedName>
</protein>
<dbReference type="PATRIC" id="fig|796941.3.peg.1881"/>
<reference evidence="1 2" key="1">
    <citation type="submission" date="2012-07" db="EMBL/GenBank/DDBJ databases">
        <authorList>
            <person name="Durkin A.S."/>
            <person name="McCorrison J."/>
            <person name="Torralba M."/>
            <person name="Gillis M."/>
            <person name="Methe B."/>
            <person name="Sutton G."/>
            <person name="Nelson K.E."/>
        </authorList>
    </citation>
    <scope>NUCLEOTIDE SEQUENCE [LARGE SCALE GENOMIC DNA]</scope>
    <source>
        <strain evidence="1 2">OBRC8</strain>
    </source>
</reference>
<gene>
    <name evidence="1" type="ORF">HMPREF1143_1955</name>
</gene>
<evidence type="ECO:0000313" key="2">
    <source>
        <dbReference type="Proteomes" id="UP000005244"/>
    </source>
</evidence>
<dbReference type="EMBL" id="ALNK01000034">
    <property type="protein sequence ID" value="EJU20533.1"/>
    <property type="molecule type" value="Genomic_DNA"/>
</dbReference>
<dbReference type="AlphaFoldDB" id="J6HCL3"/>
<sequence>MKRPGRNSFIGGIVALSLVLAGTGYAYWTDTLNVTTKATTGDFGVQFVDLGLYAQYGNETIQGGGWSIVDGIGDEGYVKDNFFMRGAGPENYNKIAKDGSIKAYKKRAEGYNNVDFNAKLVNPSVIKKDVGPYTQAIKTNASGKILLTINQMYPGYAQAFRSDIVNVGDIAAKLSDIKFEVKDLDGKDLGNLEDMIGVAVYIDREQYRPETIVDEPTFKLAELIGKDKTFNVGGVDFVRLSALKSADVQNALTNNEIKCAPATDQRLDMFIGVAMDPDAEGKYTTGIASNRNMNNEDALSQGKGIELSMDLLWDQFNVGKDKGMGNILIEQNDK</sequence>
<accession>J6HCL3</accession>
<organism evidence="1 2">
    <name type="scientific">Peptoanaerobacter stomatis</name>
    <dbReference type="NCBI Taxonomy" id="796937"/>
    <lineage>
        <taxon>Bacteria</taxon>
        <taxon>Bacillati</taxon>
        <taxon>Bacillota</taxon>
        <taxon>Clostridia</taxon>
        <taxon>Peptostreptococcales</taxon>
        <taxon>Filifactoraceae</taxon>
        <taxon>Peptoanaerobacter</taxon>
    </lineage>
</organism>